<name>A0A836FBY2_9HYME</name>
<reference evidence="2 3" key="1">
    <citation type="submission" date="2020-02" db="EMBL/GenBank/DDBJ databases">
        <title>Relaxed selection underlies rapid genomic changes in the transitions from sociality to social parasitism in ants.</title>
        <authorList>
            <person name="Bi X."/>
        </authorList>
    </citation>
    <scope>NUCLEOTIDE SEQUENCE [LARGE SCALE GENOMIC DNA]</scope>
    <source>
        <strain evidence="2">BGI-DK2014b</strain>
        <tissue evidence="2">Whole body</tissue>
    </source>
</reference>
<dbReference type="GO" id="GO:0003676">
    <property type="term" value="F:nucleic acid binding"/>
    <property type="evidence" value="ECO:0007669"/>
    <property type="project" value="InterPro"/>
</dbReference>
<accession>A0A836FBY2</accession>
<keyword evidence="3" id="KW-1185">Reference proteome</keyword>
<evidence type="ECO:0000313" key="2">
    <source>
        <dbReference type="EMBL" id="KAG5321982.1"/>
    </source>
</evidence>
<dbReference type="SUPFAM" id="SSF53098">
    <property type="entry name" value="Ribonuclease H-like"/>
    <property type="match status" value="1"/>
</dbReference>
<sequence length="609" mass="69032">VEMRTYEAANNLVTNPDLIKAGYSIFIPTFKIMGSGIIRGVPTSVTDQRSHQKYISLVDARSRLSSTDSRSTFRSSADLGSTRNVHFADDDYHNFPLLPPKNGSTPHSFANYNKFSPLENADISRLSYAKPVSIASWNCVTVIQNSTPVLTLSNCYTELDSISSDHFPVVINLNILLCLRTTFKYKIKLNSLQMKVFIHKLTCIDFASILITTDDVISQYDSFVKELKGTLNSLFPPGSRIPKSKPMMRNICVGYRLSTPISVIMVEAKEIRFGYMISKFIYKAFSRKNSPVLHSFESLEQAAYSPSRRQQTITTYANRGPIIYTDGSKSVSEDRVGSAIYSSDLNVALKFKLPPETSIFSAESWAILQAINLIEDRCCDEASIYSDSLSALQAISSHNSRNVNHITLDIKNRLSFLTQHGFKINFIWTPGHKGIIGNETADHLANEAALSGHRPKFKIPFQDFFMVSKQSLNTKFQAHLDHCATVKGQLYDDFHRSNSAKPWFYRKNLKREEIVTISRIRSNHYNLAYSLHRKNIVNSPACPCGDPNQDINHILFYCKLCIHKSTKFRDYLKKHFPFHPLNIHYMINNPPSILCRLITAYLKSLNLSI</sequence>
<comment type="caution">
    <text evidence="2">The sequence shown here is derived from an EMBL/GenBank/DDBJ whole genome shotgun (WGS) entry which is preliminary data.</text>
</comment>
<dbReference type="Pfam" id="PF00075">
    <property type="entry name" value="RNase_H"/>
    <property type="match status" value="1"/>
</dbReference>
<dbReference type="OrthoDB" id="7700353at2759"/>
<feature type="domain" description="RNase H type-1" evidence="1">
    <location>
        <begin position="317"/>
        <end position="450"/>
    </location>
</feature>
<gene>
    <name evidence="2" type="primary">Rnaseh1_0</name>
    <name evidence="2" type="ORF">G6Z77_0010324</name>
</gene>
<dbReference type="CDD" id="cd09276">
    <property type="entry name" value="Rnase_HI_RT_non_LTR"/>
    <property type="match status" value="1"/>
</dbReference>
<dbReference type="PROSITE" id="PS50879">
    <property type="entry name" value="RNASE_H_1"/>
    <property type="match status" value="1"/>
</dbReference>
<dbReference type="Gene3D" id="3.30.420.10">
    <property type="entry name" value="Ribonuclease H-like superfamily/Ribonuclease H"/>
    <property type="match status" value="1"/>
</dbReference>
<dbReference type="GO" id="GO:0004523">
    <property type="term" value="F:RNA-DNA hybrid ribonuclease activity"/>
    <property type="evidence" value="ECO:0007669"/>
    <property type="project" value="InterPro"/>
</dbReference>
<organism evidence="2 3">
    <name type="scientific">Acromyrmex heyeri</name>
    <dbReference type="NCBI Taxonomy" id="230685"/>
    <lineage>
        <taxon>Eukaryota</taxon>
        <taxon>Metazoa</taxon>
        <taxon>Ecdysozoa</taxon>
        <taxon>Arthropoda</taxon>
        <taxon>Hexapoda</taxon>
        <taxon>Insecta</taxon>
        <taxon>Pterygota</taxon>
        <taxon>Neoptera</taxon>
        <taxon>Endopterygota</taxon>
        <taxon>Hymenoptera</taxon>
        <taxon>Apocrita</taxon>
        <taxon>Aculeata</taxon>
        <taxon>Formicoidea</taxon>
        <taxon>Formicidae</taxon>
        <taxon>Myrmicinae</taxon>
        <taxon>Acromyrmex</taxon>
    </lineage>
</organism>
<dbReference type="EMBL" id="JAANIB010009443">
    <property type="protein sequence ID" value="KAG5321982.1"/>
    <property type="molecule type" value="Genomic_DNA"/>
</dbReference>
<dbReference type="InterPro" id="IPR012337">
    <property type="entry name" value="RNaseH-like_sf"/>
</dbReference>
<dbReference type="AlphaFoldDB" id="A0A836FBY2"/>
<protein>
    <submittedName>
        <fullName evidence="2">RNH1 Ribonuclease</fullName>
    </submittedName>
</protein>
<feature type="non-terminal residue" evidence="2">
    <location>
        <position position="609"/>
    </location>
</feature>
<dbReference type="Proteomes" id="UP000670152">
    <property type="component" value="Unassembled WGS sequence"/>
</dbReference>
<dbReference type="InterPro" id="IPR036397">
    <property type="entry name" value="RNaseH_sf"/>
</dbReference>
<dbReference type="InterPro" id="IPR002156">
    <property type="entry name" value="RNaseH_domain"/>
</dbReference>
<proteinExistence type="predicted"/>
<evidence type="ECO:0000259" key="1">
    <source>
        <dbReference type="PROSITE" id="PS50879"/>
    </source>
</evidence>
<evidence type="ECO:0000313" key="3">
    <source>
        <dbReference type="Proteomes" id="UP000670152"/>
    </source>
</evidence>
<feature type="non-terminal residue" evidence="2">
    <location>
        <position position="1"/>
    </location>
</feature>